<dbReference type="InterPro" id="IPR052345">
    <property type="entry name" value="Rad_response_metalloprotease"/>
</dbReference>
<sequence>MDKLLYTLIRRYKTTDPFIIAKKLGIHIRYADLGPHTRGIYYSKLRRRFIVINSRLSIRWQRFICAHELAHDQLHRGLNRFFLDEYSFSNANKYERQANQFAVQLLLSETEIRLGETVEQLFLRNGVPIEMISYFKGGQINGFY</sequence>
<proteinExistence type="predicted"/>
<organism evidence="2">
    <name type="scientific">Desulfitobacterium hafniense</name>
    <name type="common">Desulfitobacterium frappieri</name>
    <dbReference type="NCBI Taxonomy" id="49338"/>
    <lineage>
        <taxon>Bacteria</taxon>
        <taxon>Bacillati</taxon>
        <taxon>Bacillota</taxon>
        <taxon>Clostridia</taxon>
        <taxon>Eubacteriales</taxon>
        <taxon>Desulfitobacteriaceae</taxon>
        <taxon>Desulfitobacterium</taxon>
    </lineage>
</organism>
<dbReference type="EMBL" id="LK996017">
    <property type="protein sequence ID" value="CDX01252.1"/>
    <property type="molecule type" value="Genomic_DNA"/>
</dbReference>
<dbReference type="AlphaFoldDB" id="A0A098AYS1"/>
<feature type="domain" description="IrrE N-terminal-like" evidence="1">
    <location>
        <begin position="21"/>
        <end position="113"/>
    </location>
</feature>
<dbReference type="PANTHER" id="PTHR43236">
    <property type="entry name" value="ANTITOXIN HIGA1"/>
    <property type="match status" value="1"/>
</dbReference>
<accession>A0A098AYS1</accession>
<dbReference type="Pfam" id="PF06114">
    <property type="entry name" value="Peptidase_M78"/>
    <property type="match status" value="1"/>
</dbReference>
<dbReference type="PANTHER" id="PTHR43236:SF2">
    <property type="entry name" value="BLL0069 PROTEIN"/>
    <property type="match status" value="1"/>
</dbReference>
<name>A0A098AYS1_DESHA</name>
<dbReference type="Gene3D" id="1.10.10.2910">
    <property type="match status" value="1"/>
</dbReference>
<evidence type="ECO:0000259" key="1">
    <source>
        <dbReference type="Pfam" id="PF06114"/>
    </source>
</evidence>
<gene>
    <name evidence="2" type="ORF">DPCES_1365</name>
</gene>
<protein>
    <submittedName>
        <fullName evidence="2">Predicted Zn peptidase</fullName>
    </submittedName>
</protein>
<evidence type="ECO:0000313" key="2">
    <source>
        <dbReference type="EMBL" id="CDX01252.1"/>
    </source>
</evidence>
<dbReference type="RefSeq" id="WP_208925429.1">
    <property type="nucleotide sequence ID" value="NZ_LK996017.1"/>
</dbReference>
<dbReference type="PATRIC" id="fig|49338.4.peg.1474"/>
<reference evidence="2" key="1">
    <citation type="submission" date="2014-07" db="EMBL/GenBank/DDBJ databases">
        <authorList>
            <person name="Hornung V.Bastian."/>
        </authorList>
    </citation>
    <scope>NUCLEOTIDE SEQUENCE</scope>
    <source>
        <strain evidence="2">PCE-S</strain>
    </source>
</reference>
<dbReference type="InterPro" id="IPR010359">
    <property type="entry name" value="IrrE_HExxH"/>
</dbReference>